<organism evidence="2 3">
    <name type="scientific">Candidatus Bipolaricaulis anaerobius</name>
    <dbReference type="NCBI Taxonomy" id="2026885"/>
    <lineage>
        <taxon>Bacteria</taxon>
        <taxon>Candidatus Bipolaricaulota</taxon>
        <taxon>Candidatus Bipolaricaulia</taxon>
        <taxon>Candidatus Bipolaricaulales</taxon>
        <taxon>Candidatus Bipolaricaulaceae</taxon>
        <taxon>Candidatus Bipolaricaulis</taxon>
    </lineage>
</organism>
<dbReference type="EMBL" id="LS483254">
    <property type="protein sequence ID" value="SQD92741.1"/>
    <property type="molecule type" value="Genomic_DNA"/>
</dbReference>
<gene>
    <name evidence="2" type="ORF">BARAN1_0717</name>
</gene>
<evidence type="ECO:0000313" key="2">
    <source>
        <dbReference type="EMBL" id="SQD92741.1"/>
    </source>
</evidence>
<accession>A0A2X3KJC6</accession>
<evidence type="ECO:0000313" key="3">
    <source>
        <dbReference type="Proteomes" id="UP000249818"/>
    </source>
</evidence>
<dbReference type="KEGG" id="bana:BARAN1_0717"/>
<protein>
    <submittedName>
        <fullName evidence="2">Uncharacterized protein</fullName>
    </submittedName>
</protein>
<proteinExistence type="predicted"/>
<dbReference type="AlphaFoldDB" id="A0A2X3KJC6"/>
<name>A0A2X3KJC6_9BACT</name>
<keyword evidence="3" id="KW-1185">Reference proteome</keyword>
<dbReference type="Proteomes" id="UP000249818">
    <property type="component" value="Chromosome BARAN1"/>
</dbReference>
<keyword evidence="1" id="KW-0732">Signal</keyword>
<evidence type="ECO:0000256" key="1">
    <source>
        <dbReference type="SAM" id="SignalP"/>
    </source>
</evidence>
<sequence length="436" mass="45757">MGRKRRWVLALCCAWAGWGSWALASSPGFGLMSGSTTVSLMGFPLPCSIVDEIKLDTPCERTVFAWDLEVGINLKCSFDSLAVTIGTVFGIPGPEHLALGLAGKWAGIALSSELCFAVPYESVVDANNLPNVAVIPPGDLLFAQARMEASGNFSGMGVQWIAVFQDLNFPNPGAEYNPPGAPDHYRASDQSFALGSLITLSADAGAGMKITVQMCLGAEAGSFTVKKHSTSGKANPDAMYLTVSFTDIPFPCPWCVGPIGHPRMGITFRIQPKDDPFISLTGSVSLTLFEDISIGTSFTLGITGGLTWGGFSVSIPTSVGTLNLQFDASGGLSSASLNMGYRHQFNAGWTSGSCSATATATLDKGVTGASFTLALNQGLFTSNYGLSYSWQSNEGLAFSALNLRFGLNLSPVQVGFTVVFGRGGLAQFGVTIGYVF</sequence>
<reference evidence="3" key="1">
    <citation type="submission" date="2018-05" db="EMBL/GenBank/DDBJ databases">
        <authorList>
            <person name="Hao L."/>
        </authorList>
    </citation>
    <scope>NUCLEOTIDE SEQUENCE [LARGE SCALE GENOMIC DNA]</scope>
</reference>
<feature type="chain" id="PRO_5016084478" evidence="1">
    <location>
        <begin position="25"/>
        <end position="436"/>
    </location>
</feature>
<feature type="signal peptide" evidence="1">
    <location>
        <begin position="1"/>
        <end position="24"/>
    </location>
</feature>